<dbReference type="GO" id="GO:0001525">
    <property type="term" value="P:angiogenesis"/>
    <property type="evidence" value="ECO:0007669"/>
    <property type="project" value="UniProtKB-KW"/>
</dbReference>
<evidence type="ECO:0000313" key="26">
    <source>
        <dbReference type="EMBL" id="KAG5841376.1"/>
    </source>
</evidence>
<comment type="caution">
    <text evidence="26">The sequence shown here is derived from an EMBL/GenBank/DDBJ whole genome shotgun (WGS) entry which is preliminary data.</text>
</comment>
<evidence type="ECO:0000256" key="16">
    <source>
        <dbReference type="ARBA" id="ARBA00023246"/>
    </source>
</evidence>
<dbReference type="GO" id="GO:0008083">
    <property type="term" value="F:growth factor activity"/>
    <property type="evidence" value="ECO:0007669"/>
    <property type="project" value="UniProtKB-KW"/>
</dbReference>
<keyword evidence="4" id="KW-1003">Cell membrane</keyword>
<feature type="signal peptide" evidence="23">
    <location>
        <begin position="1"/>
        <end position="25"/>
    </location>
</feature>
<dbReference type="OrthoDB" id="6133584at2759"/>
<dbReference type="SUPFAM" id="SSF57196">
    <property type="entry name" value="EGF/Laminin"/>
    <property type="match status" value="1"/>
</dbReference>
<evidence type="ECO:0000256" key="6">
    <source>
        <dbReference type="ARBA" id="ARBA00022536"/>
    </source>
</evidence>
<proteinExistence type="predicted"/>
<evidence type="ECO:0000256" key="22">
    <source>
        <dbReference type="SAM" id="Phobius"/>
    </source>
</evidence>
<evidence type="ECO:0000256" key="21">
    <source>
        <dbReference type="PROSITE-ProRule" id="PRU00325"/>
    </source>
</evidence>
<evidence type="ECO:0000256" key="2">
    <source>
        <dbReference type="ARBA" id="ARBA00004251"/>
    </source>
</evidence>
<organism evidence="26 27">
    <name type="scientific">Anguilla anguilla</name>
    <name type="common">European freshwater eel</name>
    <name type="synonym">Muraena anguilla</name>
    <dbReference type="NCBI Taxonomy" id="7936"/>
    <lineage>
        <taxon>Eukaryota</taxon>
        <taxon>Metazoa</taxon>
        <taxon>Chordata</taxon>
        <taxon>Craniata</taxon>
        <taxon>Vertebrata</taxon>
        <taxon>Euteleostomi</taxon>
        <taxon>Actinopterygii</taxon>
        <taxon>Neopterygii</taxon>
        <taxon>Teleostei</taxon>
        <taxon>Anguilliformes</taxon>
        <taxon>Anguillidae</taxon>
        <taxon>Anguilla</taxon>
    </lineage>
</organism>
<evidence type="ECO:0000256" key="13">
    <source>
        <dbReference type="ARBA" id="ARBA00023136"/>
    </source>
</evidence>
<keyword evidence="7" id="KW-0037">Angiogenesis</keyword>
<feature type="disulfide bond" evidence="20">
    <location>
        <begin position="83"/>
        <end position="92"/>
    </location>
</feature>
<keyword evidence="15" id="KW-0325">Glycoprotein</keyword>
<keyword evidence="13 22" id="KW-0472">Membrane</keyword>
<dbReference type="PROSITE" id="PS00022">
    <property type="entry name" value="EGF_1"/>
    <property type="match status" value="1"/>
</dbReference>
<evidence type="ECO:0000256" key="15">
    <source>
        <dbReference type="ARBA" id="ARBA00023180"/>
    </source>
</evidence>
<evidence type="ECO:0000256" key="8">
    <source>
        <dbReference type="ARBA" id="ARBA00022692"/>
    </source>
</evidence>
<dbReference type="PROSITE" id="PS50966">
    <property type="entry name" value="ZF_SWIM"/>
    <property type="match status" value="1"/>
</dbReference>
<keyword evidence="21" id="KW-0863">Zinc-finger</keyword>
<evidence type="ECO:0000259" key="25">
    <source>
        <dbReference type="PROSITE" id="PS50966"/>
    </source>
</evidence>
<dbReference type="InterPro" id="IPR000742">
    <property type="entry name" value="EGF"/>
</dbReference>
<comment type="subcellular location">
    <subcellularLocation>
        <location evidence="2">Cell membrane</location>
        <topology evidence="2">Single-pass type I membrane protein</topology>
    </subcellularLocation>
    <subcellularLocation>
        <location evidence="1">Secreted</location>
        <location evidence="1">Extracellular space</location>
    </subcellularLocation>
</comment>
<keyword evidence="6 20" id="KW-0245">EGF-like domain</keyword>
<evidence type="ECO:0000256" key="23">
    <source>
        <dbReference type="SAM" id="SignalP"/>
    </source>
</evidence>
<dbReference type="InterPro" id="IPR007527">
    <property type="entry name" value="Znf_SWIM"/>
</dbReference>
<comment type="subunit">
    <text evidence="18">Interacts with EGFR and ERBB4.</text>
</comment>
<evidence type="ECO:0000256" key="14">
    <source>
        <dbReference type="ARBA" id="ARBA00023157"/>
    </source>
</evidence>
<dbReference type="PANTHER" id="PTHR10740">
    <property type="entry name" value="TRANSFORMING GROWTH FACTOR ALPHA"/>
    <property type="match status" value="1"/>
</dbReference>
<sequence length="150" mass="16386">MQGLTASFLLLFYGLSLLLGNKAESTSPSCSSNCSTSGAVTATPTVSTVQRVMILKCNSSMEDYCFHGECMFLVDLNEHHCKCAQGYAGHRCAHLSLVIQPVSQERLILTVVCAALTILGFAGAAYFLYRWFKKNAGSPQQKEYQEVQMA</sequence>
<feature type="domain" description="SWIM-type" evidence="25">
    <location>
        <begin position="72"/>
        <end position="103"/>
    </location>
</feature>
<keyword evidence="9 23" id="KW-0732">Signal</keyword>
<reference evidence="26" key="1">
    <citation type="submission" date="2021-01" db="EMBL/GenBank/DDBJ databases">
        <title>A chromosome-scale assembly of European eel, Anguilla anguilla.</title>
        <authorList>
            <person name="Henkel C."/>
            <person name="Jong-Raadsen S.A."/>
            <person name="Dufour S."/>
            <person name="Weltzien F.-A."/>
            <person name="Palstra A.P."/>
            <person name="Pelster B."/>
            <person name="Spaink H.P."/>
            <person name="Van Den Thillart G.E."/>
            <person name="Jansen H."/>
            <person name="Zahm M."/>
            <person name="Klopp C."/>
            <person name="Cedric C."/>
            <person name="Louis A."/>
            <person name="Berthelot C."/>
            <person name="Parey E."/>
            <person name="Roest Crollius H."/>
            <person name="Montfort J."/>
            <person name="Robinson-Rechavi M."/>
            <person name="Bucao C."/>
            <person name="Bouchez O."/>
            <person name="Gislard M."/>
            <person name="Lluch J."/>
            <person name="Milhes M."/>
            <person name="Lampietro C."/>
            <person name="Lopez Roques C."/>
            <person name="Donnadieu C."/>
            <person name="Braasch I."/>
            <person name="Desvignes T."/>
            <person name="Postlethwait J."/>
            <person name="Bobe J."/>
            <person name="Guiguen Y."/>
            <person name="Dirks R."/>
        </authorList>
    </citation>
    <scope>NUCLEOTIDE SEQUENCE</scope>
    <source>
        <strain evidence="26">Tag_6206</strain>
        <tissue evidence="26">Liver</tissue>
    </source>
</reference>
<feature type="chain" id="PRO_5038481632" description="Proepiregulin" evidence="23">
    <location>
        <begin position="26"/>
        <end position="150"/>
    </location>
</feature>
<dbReference type="GO" id="GO:0045740">
    <property type="term" value="P:positive regulation of DNA replication"/>
    <property type="evidence" value="ECO:0007669"/>
    <property type="project" value="UniProtKB-ARBA"/>
</dbReference>
<dbReference type="GO" id="GO:0005154">
    <property type="term" value="F:epidermal growth factor receptor binding"/>
    <property type="evidence" value="ECO:0007669"/>
    <property type="project" value="TreeGrafter"/>
</dbReference>
<keyword evidence="14 20" id="KW-1015">Disulfide bond</keyword>
<keyword evidence="21" id="KW-0862">Zinc</keyword>
<keyword evidence="10" id="KW-0221">Differentiation</keyword>
<keyword evidence="5" id="KW-0964">Secreted</keyword>
<evidence type="ECO:0000256" key="11">
    <source>
        <dbReference type="ARBA" id="ARBA00022989"/>
    </source>
</evidence>
<evidence type="ECO:0000256" key="9">
    <source>
        <dbReference type="ARBA" id="ARBA00022729"/>
    </source>
</evidence>
<dbReference type="GO" id="GO:0045840">
    <property type="term" value="P:positive regulation of mitotic nuclear division"/>
    <property type="evidence" value="ECO:0007669"/>
    <property type="project" value="TreeGrafter"/>
</dbReference>
<feature type="transmembrane region" description="Helical" evidence="22">
    <location>
        <begin position="107"/>
        <end position="129"/>
    </location>
</feature>
<dbReference type="AlphaFoldDB" id="A0A9D3RTJ3"/>
<dbReference type="Gene3D" id="2.10.25.10">
    <property type="entry name" value="Laminin"/>
    <property type="match status" value="1"/>
</dbReference>
<keyword evidence="27" id="KW-1185">Reference proteome</keyword>
<dbReference type="PROSITE" id="PS01186">
    <property type="entry name" value="EGF_2"/>
    <property type="match status" value="1"/>
</dbReference>
<dbReference type="GO" id="GO:0007173">
    <property type="term" value="P:epidermal growth factor receptor signaling pathway"/>
    <property type="evidence" value="ECO:0007669"/>
    <property type="project" value="TreeGrafter"/>
</dbReference>
<evidence type="ECO:0000256" key="17">
    <source>
        <dbReference type="ARBA" id="ARBA00053614"/>
    </source>
</evidence>
<keyword evidence="16" id="KW-0497">Mitogen</keyword>
<evidence type="ECO:0000256" key="4">
    <source>
        <dbReference type="ARBA" id="ARBA00022475"/>
    </source>
</evidence>
<dbReference type="GO" id="GO:0008284">
    <property type="term" value="P:positive regulation of cell population proliferation"/>
    <property type="evidence" value="ECO:0007669"/>
    <property type="project" value="UniProtKB-ARBA"/>
</dbReference>
<evidence type="ECO:0000313" key="27">
    <source>
        <dbReference type="Proteomes" id="UP001044222"/>
    </source>
</evidence>
<keyword evidence="8 22" id="KW-0812">Transmembrane</keyword>
<dbReference type="EMBL" id="JAFIRN010000010">
    <property type="protein sequence ID" value="KAG5841376.1"/>
    <property type="molecule type" value="Genomic_DNA"/>
</dbReference>
<dbReference type="FunFam" id="2.10.25.10:FF:000320">
    <property type="entry name" value="Proepiregulin"/>
    <property type="match status" value="1"/>
</dbReference>
<evidence type="ECO:0000256" key="5">
    <source>
        <dbReference type="ARBA" id="ARBA00022525"/>
    </source>
</evidence>
<evidence type="ECO:0000256" key="7">
    <source>
        <dbReference type="ARBA" id="ARBA00022657"/>
    </source>
</evidence>
<feature type="domain" description="EGF-like" evidence="24">
    <location>
        <begin position="53"/>
        <end position="93"/>
    </location>
</feature>
<accession>A0A9D3RTJ3</accession>
<comment type="function">
    <text evidence="17">Ligand of the EGF receptor/EGFR and ERBB4. Stimulates EGFR and ERBB4 tyrosine phosphorylation. Contributes to inflammation, wound healing, tissue repair, and oocyte maturation by regulating angiogenesis and vascular remodeling and by stimulating cell proliferation.</text>
</comment>
<dbReference type="Pfam" id="PF00008">
    <property type="entry name" value="EGF"/>
    <property type="match status" value="1"/>
</dbReference>
<keyword evidence="12" id="KW-0339">Growth factor</keyword>
<evidence type="ECO:0000256" key="19">
    <source>
        <dbReference type="ARBA" id="ARBA00069823"/>
    </source>
</evidence>
<evidence type="ECO:0000256" key="3">
    <source>
        <dbReference type="ARBA" id="ARBA00022473"/>
    </source>
</evidence>
<dbReference type="GO" id="GO:0005615">
    <property type="term" value="C:extracellular space"/>
    <property type="evidence" value="ECO:0007669"/>
    <property type="project" value="TreeGrafter"/>
</dbReference>
<dbReference type="GO" id="GO:0048513">
    <property type="term" value="P:animal organ development"/>
    <property type="evidence" value="ECO:0007669"/>
    <property type="project" value="UniProtKB-ARBA"/>
</dbReference>
<evidence type="ECO:0000256" key="12">
    <source>
        <dbReference type="ARBA" id="ARBA00023030"/>
    </source>
</evidence>
<evidence type="ECO:0000259" key="24">
    <source>
        <dbReference type="PROSITE" id="PS50026"/>
    </source>
</evidence>
<dbReference type="PRINTS" id="PR00009">
    <property type="entry name" value="EGFTGF"/>
</dbReference>
<dbReference type="PROSITE" id="PS50026">
    <property type="entry name" value="EGF_3"/>
    <property type="match status" value="1"/>
</dbReference>
<dbReference type="GO" id="GO:0008270">
    <property type="term" value="F:zinc ion binding"/>
    <property type="evidence" value="ECO:0007669"/>
    <property type="project" value="UniProtKB-KW"/>
</dbReference>
<dbReference type="GO" id="GO:0051240">
    <property type="term" value="P:positive regulation of multicellular organismal process"/>
    <property type="evidence" value="ECO:0007669"/>
    <property type="project" value="UniProtKB-ARBA"/>
</dbReference>
<keyword evidence="11 22" id="KW-1133">Transmembrane helix</keyword>
<evidence type="ECO:0000256" key="1">
    <source>
        <dbReference type="ARBA" id="ARBA00004239"/>
    </source>
</evidence>
<evidence type="ECO:0000256" key="10">
    <source>
        <dbReference type="ARBA" id="ARBA00022782"/>
    </source>
</evidence>
<name>A0A9D3RTJ3_ANGAN</name>
<dbReference type="GO" id="GO:0051781">
    <property type="term" value="P:positive regulation of cell division"/>
    <property type="evidence" value="ECO:0007669"/>
    <property type="project" value="UniProtKB-KW"/>
</dbReference>
<gene>
    <name evidence="26" type="ORF">ANANG_G00198860</name>
</gene>
<dbReference type="GO" id="GO:0005886">
    <property type="term" value="C:plasma membrane"/>
    <property type="evidence" value="ECO:0007669"/>
    <property type="project" value="UniProtKB-SubCell"/>
</dbReference>
<keyword evidence="3" id="KW-0217">Developmental protein</keyword>
<comment type="caution">
    <text evidence="20">Lacks conserved residue(s) required for the propagation of feature annotation.</text>
</comment>
<evidence type="ECO:0000256" key="18">
    <source>
        <dbReference type="ARBA" id="ARBA00063711"/>
    </source>
</evidence>
<dbReference type="OMA" id="CKWYKKN"/>
<dbReference type="Proteomes" id="UP001044222">
    <property type="component" value="Chromosome 10"/>
</dbReference>
<dbReference type="PANTHER" id="PTHR10740:SF11">
    <property type="entry name" value="PROEPIREGULIN"/>
    <property type="match status" value="1"/>
</dbReference>
<protein>
    <recommendedName>
        <fullName evidence="19">Proepiregulin</fullName>
    </recommendedName>
</protein>
<dbReference type="GO" id="GO:0030154">
    <property type="term" value="P:cell differentiation"/>
    <property type="evidence" value="ECO:0007669"/>
    <property type="project" value="UniProtKB-KW"/>
</dbReference>
<evidence type="ECO:0000256" key="20">
    <source>
        <dbReference type="PROSITE-ProRule" id="PRU00076"/>
    </source>
</evidence>
<keyword evidence="21" id="KW-0479">Metal-binding</keyword>